<dbReference type="InterPro" id="IPR015191">
    <property type="entry name" value="SelB_WHD4"/>
</dbReference>
<keyword evidence="4" id="KW-0547">Nucleotide-binding</keyword>
<dbReference type="Pfam" id="PF09106">
    <property type="entry name" value="WHD_2nd_SelB"/>
    <property type="match status" value="1"/>
</dbReference>
<evidence type="ECO:0000256" key="8">
    <source>
        <dbReference type="ARBA" id="ARBA00031615"/>
    </source>
</evidence>
<keyword evidence="11" id="KW-1185">Reference proteome</keyword>
<dbReference type="Gene3D" id="1.10.10.2770">
    <property type="match status" value="1"/>
</dbReference>
<protein>
    <recommendedName>
        <fullName evidence="2">Selenocysteine-specific elongation factor</fullName>
    </recommendedName>
    <alternativeName>
        <fullName evidence="8">SelB translation factor</fullName>
    </alternativeName>
</protein>
<dbReference type="Pfam" id="PF00009">
    <property type="entry name" value="GTP_EFTU"/>
    <property type="match status" value="1"/>
</dbReference>
<dbReference type="Proteomes" id="UP001258181">
    <property type="component" value="Unassembled WGS sequence"/>
</dbReference>
<dbReference type="InterPro" id="IPR015190">
    <property type="entry name" value="Elong_fac_SelB-wing-hlx_typ-2"/>
</dbReference>
<dbReference type="InterPro" id="IPR004535">
    <property type="entry name" value="Transl_elong_SelB"/>
</dbReference>
<comment type="subcellular location">
    <subcellularLocation>
        <location evidence="1">Cytoplasm</location>
    </subcellularLocation>
</comment>
<dbReference type="InterPro" id="IPR036390">
    <property type="entry name" value="WH_DNA-bd_sf"/>
</dbReference>
<comment type="function">
    <text evidence="7">Translation factor necessary for the incorporation of selenocysteine into proteins. It probably replaces EF-Tu for the insertion of selenocysteine directed by the UGA codon. SelB binds GTP and GDP.</text>
</comment>
<dbReference type="CDD" id="cd15491">
    <property type="entry name" value="selB_III"/>
    <property type="match status" value="1"/>
</dbReference>
<dbReference type="Pfam" id="PF25461">
    <property type="entry name" value="Beta-barrel_SelB"/>
    <property type="match status" value="1"/>
</dbReference>
<dbReference type="CDD" id="cd04171">
    <property type="entry name" value="SelB"/>
    <property type="match status" value="1"/>
</dbReference>
<keyword evidence="3" id="KW-0963">Cytoplasm</keyword>
<keyword evidence="5" id="KW-0648">Protein biosynthesis</keyword>
<keyword evidence="6" id="KW-0342">GTP-binding</keyword>
<dbReference type="InterPro" id="IPR050055">
    <property type="entry name" value="EF-Tu_GTPase"/>
</dbReference>
<dbReference type="EMBL" id="JAVDWA010000002">
    <property type="protein sequence ID" value="MDR7072256.1"/>
    <property type="molecule type" value="Genomic_DNA"/>
</dbReference>
<dbReference type="InterPro" id="IPR004161">
    <property type="entry name" value="EFTu-like_2"/>
</dbReference>
<dbReference type="PANTHER" id="PTHR43721:SF22">
    <property type="entry name" value="ELONGATION FACTOR TU, MITOCHONDRIAL"/>
    <property type="match status" value="1"/>
</dbReference>
<dbReference type="InterPro" id="IPR009001">
    <property type="entry name" value="Transl_elong_EF1A/Init_IF2_C"/>
</dbReference>
<comment type="caution">
    <text evidence="10">The sequence shown here is derived from an EMBL/GenBank/DDBJ whole genome shotgun (WGS) entry which is preliminary data.</text>
</comment>
<proteinExistence type="predicted"/>
<dbReference type="PROSITE" id="PS51722">
    <property type="entry name" value="G_TR_2"/>
    <property type="match status" value="1"/>
</dbReference>
<evidence type="ECO:0000259" key="9">
    <source>
        <dbReference type="PROSITE" id="PS51722"/>
    </source>
</evidence>
<dbReference type="GO" id="GO:0003746">
    <property type="term" value="F:translation elongation factor activity"/>
    <property type="evidence" value="ECO:0007669"/>
    <property type="project" value="UniProtKB-KW"/>
</dbReference>
<accession>A0ABU1TYI8</accession>
<evidence type="ECO:0000256" key="2">
    <source>
        <dbReference type="ARBA" id="ARBA00015953"/>
    </source>
</evidence>
<dbReference type="NCBIfam" id="TIGR00475">
    <property type="entry name" value="selB"/>
    <property type="match status" value="1"/>
</dbReference>
<name>A0ABU1TYI8_9BACL</name>
<evidence type="ECO:0000256" key="5">
    <source>
        <dbReference type="ARBA" id="ARBA00022917"/>
    </source>
</evidence>
<dbReference type="InterPro" id="IPR000795">
    <property type="entry name" value="T_Tr_GTP-bd_dom"/>
</dbReference>
<dbReference type="InterPro" id="IPR005225">
    <property type="entry name" value="Small_GTP-bd"/>
</dbReference>
<dbReference type="Gene3D" id="3.40.50.300">
    <property type="entry name" value="P-loop containing nucleotide triphosphate hydrolases"/>
    <property type="match status" value="1"/>
</dbReference>
<dbReference type="Pfam" id="PF09107">
    <property type="entry name" value="WHD_3rd_SelB"/>
    <property type="match status" value="1"/>
</dbReference>
<evidence type="ECO:0000256" key="4">
    <source>
        <dbReference type="ARBA" id="ARBA00022741"/>
    </source>
</evidence>
<dbReference type="Gene3D" id="1.10.10.10">
    <property type="entry name" value="Winged helix-like DNA-binding domain superfamily/Winged helix DNA-binding domain"/>
    <property type="match status" value="1"/>
</dbReference>
<feature type="domain" description="Tr-type G" evidence="9">
    <location>
        <begin position="3"/>
        <end position="174"/>
    </location>
</feature>
<gene>
    <name evidence="10" type="ORF">J2X07_001233</name>
</gene>
<sequence length="628" mass="70968">MTTNSYTIGMAGHIDHGKTTLTKALSGIDTDTLKEEKERKITIEPGFAPFKLTDDLHTAIVDVPGHEKLIRQMIAGVAGIDLVLLVIAADEGVMPQTKEHFEILSFLNIQNGMIVVTKSDLIDDDMKLLVEEDIMELTKNSTFEGAHPFFVDSISMNGIEVLKEAIAARLRNMKTRSALGPFRMPLDHIFTVKGQGTVVRGTIYEGEIKEGEELEIQPGGEKVKIRKIQVHKTKVDSAKAGQRTAINISGGAKREWRRGHVLLSPNSYTVTNTIDLVMTTGKEWTGKLKQRSLVKFYTGTAEVMGKLIFFDRNELEPSTEQIFCQVRLDEMIVAKREDHFIVRRPSPEETIGGGKVIDPNGEKYKFGHDTAALLKEKFAGTPEDRILQTLQKEGTADLENLKKWTGISTGIQTVLNELMETGKVLVINGYYMSFTTFNSLKEDLQLRLQNYHSVHSLRPGIPKAEIVQSLDKHLHQKAVQGFVEMMIEQTAIKLSDQLIHLPDFAPTYPAKWEKRMLKVASMLEEMGLEPKELLSLYRSQQLPEELYSDFKYFLLKNELVYKLFDDVFISSKAFSHAVELLKKNTDCQFTVQDAKNALNLSRKFLIPVLECIDSKGYTVRNETVRKWM</sequence>
<dbReference type="InterPro" id="IPR027417">
    <property type="entry name" value="P-loop_NTPase"/>
</dbReference>
<evidence type="ECO:0000256" key="7">
    <source>
        <dbReference type="ARBA" id="ARBA00025526"/>
    </source>
</evidence>
<keyword evidence="10" id="KW-0251">Elongation factor</keyword>
<dbReference type="Gene3D" id="2.40.30.10">
    <property type="entry name" value="Translation factors"/>
    <property type="match status" value="1"/>
</dbReference>
<dbReference type="SUPFAM" id="SSF50465">
    <property type="entry name" value="EF-Tu/eEF-1alpha/eIF2-gamma C-terminal domain"/>
    <property type="match status" value="1"/>
</dbReference>
<organism evidence="10 11">
    <name type="scientific">Fictibacillus barbaricus</name>
    <dbReference type="NCBI Taxonomy" id="182136"/>
    <lineage>
        <taxon>Bacteria</taxon>
        <taxon>Bacillati</taxon>
        <taxon>Bacillota</taxon>
        <taxon>Bacilli</taxon>
        <taxon>Bacillales</taxon>
        <taxon>Fictibacillaceae</taxon>
        <taxon>Fictibacillus</taxon>
    </lineage>
</organism>
<dbReference type="PANTHER" id="PTHR43721">
    <property type="entry name" value="ELONGATION FACTOR TU-RELATED"/>
    <property type="match status" value="1"/>
</dbReference>
<evidence type="ECO:0000256" key="6">
    <source>
        <dbReference type="ARBA" id="ARBA00023134"/>
    </source>
</evidence>
<evidence type="ECO:0000256" key="3">
    <source>
        <dbReference type="ARBA" id="ARBA00022490"/>
    </source>
</evidence>
<dbReference type="SUPFAM" id="SSF46785">
    <property type="entry name" value="Winged helix' DNA-binding domain"/>
    <property type="match status" value="2"/>
</dbReference>
<dbReference type="RefSeq" id="WP_310257526.1">
    <property type="nucleotide sequence ID" value="NZ_JAVDWA010000002.1"/>
</dbReference>
<dbReference type="SUPFAM" id="SSF52540">
    <property type="entry name" value="P-loop containing nucleoside triphosphate hydrolases"/>
    <property type="match status" value="1"/>
</dbReference>
<dbReference type="InterPro" id="IPR057335">
    <property type="entry name" value="Beta-barrel_SelB"/>
</dbReference>
<dbReference type="SUPFAM" id="SSF50447">
    <property type="entry name" value="Translation proteins"/>
    <property type="match status" value="1"/>
</dbReference>
<evidence type="ECO:0000313" key="10">
    <source>
        <dbReference type="EMBL" id="MDR7072256.1"/>
    </source>
</evidence>
<dbReference type="PRINTS" id="PR00315">
    <property type="entry name" value="ELONGATNFCT"/>
</dbReference>
<dbReference type="Pfam" id="PF03144">
    <property type="entry name" value="GTP_EFTU_D2"/>
    <property type="match status" value="1"/>
</dbReference>
<evidence type="ECO:0000313" key="11">
    <source>
        <dbReference type="Proteomes" id="UP001258181"/>
    </source>
</evidence>
<reference evidence="10 11" key="1">
    <citation type="submission" date="2023-07" db="EMBL/GenBank/DDBJ databases">
        <title>Sorghum-associated microbial communities from plants grown in Nebraska, USA.</title>
        <authorList>
            <person name="Schachtman D."/>
        </authorList>
    </citation>
    <scope>NUCLEOTIDE SEQUENCE [LARGE SCALE GENOMIC DNA]</scope>
    <source>
        <strain evidence="10 11">BE211</strain>
    </source>
</reference>
<dbReference type="InterPro" id="IPR009000">
    <property type="entry name" value="Transl_B-barrel_sf"/>
</dbReference>
<dbReference type="CDD" id="cd03696">
    <property type="entry name" value="SelB_II"/>
    <property type="match status" value="1"/>
</dbReference>
<evidence type="ECO:0000256" key="1">
    <source>
        <dbReference type="ARBA" id="ARBA00004496"/>
    </source>
</evidence>
<dbReference type="NCBIfam" id="TIGR00231">
    <property type="entry name" value="small_GTP"/>
    <property type="match status" value="1"/>
</dbReference>
<dbReference type="InterPro" id="IPR036388">
    <property type="entry name" value="WH-like_DNA-bd_sf"/>
</dbReference>